<dbReference type="PANTHER" id="PTHR34310">
    <property type="entry name" value="DUF427 DOMAIN PROTEIN (AFU_ORTHOLOGUE AFUA_3G02220)"/>
    <property type="match status" value="1"/>
</dbReference>
<dbReference type="InterPro" id="IPR038694">
    <property type="entry name" value="DUF427_sf"/>
</dbReference>
<evidence type="ECO:0000313" key="3">
    <source>
        <dbReference type="Proteomes" id="UP000247892"/>
    </source>
</evidence>
<dbReference type="OrthoDB" id="285364at2"/>
<protein>
    <recommendedName>
        <fullName evidence="1">DUF427 domain-containing protein</fullName>
    </recommendedName>
</protein>
<dbReference type="PANTHER" id="PTHR34310:SF9">
    <property type="entry name" value="BLR5716 PROTEIN"/>
    <property type="match status" value="1"/>
</dbReference>
<evidence type="ECO:0000313" key="2">
    <source>
        <dbReference type="EMBL" id="PXY35703.1"/>
    </source>
</evidence>
<gene>
    <name evidence="2" type="ORF">BA062_09405</name>
</gene>
<keyword evidence="3" id="KW-1185">Reference proteome</keyword>
<dbReference type="AlphaFoldDB" id="A0A318LMK0"/>
<dbReference type="EMBL" id="MASU01000005">
    <property type="protein sequence ID" value="PXY35703.1"/>
    <property type="molecule type" value="Genomic_DNA"/>
</dbReference>
<organism evidence="2 3">
    <name type="scientific">Prauserella flavalba</name>
    <dbReference type="NCBI Taxonomy" id="1477506"/>
    <lineage>
        <taxon>Bacteria</taxon>
        <taxon>Bacillati</taxon>
        <taxon>Actinomycetota</taxon>
        <taxon>Actinomycetes</taxon>
        <taxon>Pseudonocardiales</taxon>
        <taxon>Pseudonocardiaceae</taxon>
        <taxon>Prauserella</taxon>
    </lineage>
</organism>
<dbReference type="Pfam" id="PF04248">
    <property type="entry name" value="NTP_transf_9"/>
    <property type="match status" value="1"/>
</dbReference>
<reference evidence="2 3" key="1">
    <citation type="submission" date="2016-07" db="EMBL/GenBank/DDBJ databases">
        <title>Draft genome sequence of Prauserella sp. YIM 121212, isolated from alkaline soil.</title>
        <authorList>
            <person name="Ruckert C."/>
            <person name="Albersmeier A."/>
            <person name="Jiang C.-L."/>
            <person name="Jiang Y."/>
            <person name="Kalinowski J."/>
            <person name="Schneider O."/>
            <person name="Winkler A."/>
            <person name="Zotchev S.B."/>
        </authorList>
    </citation>
    <scope>NUCLEOTIDE SEQUENCE [LARGE SCALE GENOMIC DNA]</scope>
    <source>
        <strain evidence="2 3">YIM 121212</strain>
    </source>
</reference>
<evidence type="ECO:0000259" key="1">
    <source>
        <dbReference type="Pfam" id="PF04248"/>
    </source>
</evidence>
<name>A0A318LMK0_9PSEU</name>
<sequence length="276" mass="30583">MALRLSEQFARQLDELRFEPTRKRVRAIAGDETVADSRRAVLAWEPKRVVPSYAMPEEDLRATIAPAQRTGAAEHPVPLDEESPPVLDPRTAFAAHTCAGDPVSLRTGALSLEGAGFRPADPDLAGYVVLDFDAFDQWLEEAEPIVGHPRDPYSRIDVRRSSSRVRIEVDGVPLAESTAPLLLFETHLTPRFYLPRADVRMDLLRPSESTSVCAYKGQATYFSAEAGGRTHPDIAWTYPRPLDGLPEIAGHICFFDERVDVVLDGVARSRPVTPWS</sequence>
<dbReference type="Proteomes" id="UP000247892">
    <property type="component" value="Unassembled WGS sequence"/>
</dbReference>
<dbReference type="Gene3D" id="2.170.150.40">
    <property type="entry name" value="Domain of unknown function (DUF427)"/>
    <property type="match status" value="2"/>
</dbReference>
<dbReference type="InterPro" id="IPR007361">
    <property type="entry name" value="DUF427"/>
</dbReference>
<dbReference type="RefSeq" id="WP_110335708.1">
    <property type="nucleotide sequence ID" value="NZ_MASU01000005.1"/>
</dbReference>
<accession>A0A318LMK0</accession>
<comment type="caution">
    <text evidence="2">The sequence shown here is derived from an EMBL/GenBank/DDBJ whole genome shotgun (WGS) entry which is preliminary data.</text>
</comment>
<proteinExistence type="predicted"/>
<feature type="domain" description="DUF427" evidence="1">
    <location>
        <begin position="165"/>
        <end position="256"/>
    </location>
</feature>